<accession>A0A1X7KIS1</accession>
<dbReference type="PANTHER" id="PTHR43737">
    <property type="entry name" value="BLL7424 PROTEIN"/>
    <property type="match status" value="1"/>
</dbReference>
<organism evidence="2 3">
    <name type="scientific">Marivirga sericea</name>
    <dbReference type="NCBI Taxonomy" id="1028"/>
    <lineage>
        <taxon>Bacteria</taxon>
        <taxon>Pseudomonadati</taxon>
        <taxon>Bacteroidota</taxon>
        <taxon>Cytophagia</taxon>
        <taxon>Cytophagales</taxon>
        <taxon>Marivirgaceae</taxon>
        <taxon>Marivirga</taxon>
    </lineage>
</organism>
<dbReference type="Pfam" id="PF07394">
    <property type="entry name" value="DUF1501"/>
    <property type="match status" value="1"/>
</dbReference>
<proteinExistence type="predicted"/>
<dbReference type="InterPro" id="IPR026444">
    <property type="entry name" value="Secre_tail"/>
</dbReference>
<dbReference type="PANTHER" id="PTHR43737:SF1">
    <property type="entry name" value="DUF1501 DOMAIN-CONTAINING PROTEIN"/>
    <property type="match status" value="1"/>
</dbReference>
<evidence type="ECO:0000313" key="2">
    <source>
        <dbReference type="EMBL" id="SMG40546.1"/>
    </source>
</evidence>
<dbReference type="Pfam" id="PF18962">
    <property type="entry name" value="Por_Secre_tail"/>
    <property type="match status" value="1"/>
</dbReference>
<protein>
    <submittedName>
        <fullName evidence="2">Por secretion system C-terminal sorting domain-containing protein</fullName>
    </submittedName>
</protein>
<dbReference type="EMBL" id="FXAW01000005">
    <property type="protein sequence ID" value="SMG40546.1"/>
    <property type="molecule type" value="Genomic_DNA"/>
</dbReference>
<dbReference type="Proteomes" id="UP000193804">
    <property type="component" value="Unassembled WGS sequence"/>
</dbReference>
<dbReference type="AlphaFoldDB" id="A0A1X7KIS1"/>
<dbReference type="InterPro" id="IPR010869">
    <property type="entry name" value="DUF1501"/>
</dbReference>
<dbReference type="NCBIfam" id="TIGR04183">
    <property type="entry name" value="Por_Secre_tail"/>
    <property type="match status" value="1"/>
</dbReference>
<dbReference type="OrthoDB" id="9779968at2"/>
<evidence type="ECO:0000259" key="1">
    <source>
        <dbReference type="Pfam" id="PF18962"/>
    </source>
</evidence>
<gene>
    <name evidence="2" type="ORF">SAMN05661096_02764</name>
</gene>
<feature type="domain" description="Secretion system C-terminal sorting" evidence="1">
    <location>
        <begin position="490"/>
        <end position="564"/>
    </location>
</feature>
<sequence>MNRRKFLKQLGFAAGAPIAFQGIPLRLLSSHQPLKNLLPKSDNDKVLVILQLHGGNDSINSFIPIENYDLYYNRRANIAIPYKSGNRTLIPLDSTLAAPDQVGLHPDMIDFKSMYDRGQAAMYQGVSYPKNNGSHFRGRDIWFMGGDYDDYYSSGWIGRYLNQVYAPSAYPDDFPNTAMPDPLALEMGNDTSLLFHQEGNIPTSISLGNSPGQLLNQIENLEGFADQGVDPRGLPPEHLNGSPYKKEMDWILGLEDKSETYIKRLQEIYQSSNESSVEYPEIYPFNAPSGSLRNPLSGQLKLVSRLLGGGIKTKVFLVKMGGFDNHAGQVESTNTTMGVHATKMYHISAAMKAFHADLKARGMEDKVLTISMSEFGRRIPSNGSYGTDHGKGGSVMVFGNRVNPGVFGTNPDLNKNNIDLQFDYRQLYASILHEWLGVDQQSINDDIFFKDFFNATDENGNPLPDVEMISNSITGTNSWLGKHFKVDNPFPNPAGDQTNLRIQSNEPGKVRIEILGVNGQSIGVLNKGLLQGSNDIQLDVSGLKSGIYTIRVNAKNINDTKKLIKN</sequence>
<name>A0A1X7KIS1_9BACT</name>
<dbReference type="RefSeq" id="WP_085517922.1">
    <property type="nucleotide sequence ID" value="NZ_FXAW01000005.1"/>
</dbReference>
<evidence type="ECO:0000313" key="3">
    <source>
        <dbReference type="Proteomes" id="UP000193804"/>
    </source>
</evidence>
<keyword evidence="3" id="KW-1185">Reference proteome</keyword>
<dbReference type="STRING" id="1028.SAMN05661096_02764"/>
<reference evidence="3" key="1">
    <citation type="submission" date="2017-04" db="EMBL/GenBank/DDBJ databases">
        <authorList>
            <person name="Varghese N."/>
            <person name="Submissions S."/>
        </authorList>
    </citation>
    <scope>NUCLEOTIDE SEQUENCE [LARGE SCALE GENOMIC DNA]</scope>
    <source>
        <strain evidence="3">DSM 4125</strain>
    </source>
</reference>